<gene>
    <name evidence="2" type="ORF">RND81_01G163100</name>
</gene>
<protein>
    <submittedName>
        <fullName evidence="2">Uncharacterized protein</fullName>
    </submittedName>
</protein>
<reference evidence="2" key="1">
    <citation type="submission" date="2024-03" db="EMBL/GenBank/DDBJ databases">
        <title>WGS assembly of Saponaria officinalis var. Norfolk2.</title>
        <authorList>
            <person name="Jenkins J."/>
            <person name="Shu S."/>
            <person name="Grimwood J."/>
            <person name="Barry K."/>
            <person name="Goodstein D."/>
            <person name="Schmutz J."/>
            <person name="Leebens-Mack J."/>
            <person name="Osbourn A."/>
        </authorList>
    </citation>
    <scope>NUCLEOTIDE SEQUENCE [LARGE SCALE GENOMIC DNA]</scope>
    <source>
        <strain evidence="2">JIC</strain>
    </source>
</reference>
<dbReference type="EMBL" id="JBDFQZ010000001">
    <property type="protein sequence ID" value="KAK9757442.1"/>
    <property type="molecule type" value="Genomic_DNA"/>
</dbReference>
<name>A0AAW1NFY6_SAPOF</name>
<dbReference type="Pfam" id="PF01803">
    <property type="entry name" value="LIM_bind"/>
    <property type="match status" value="1"/>
</dbReference>
<feature type="region of interest" description="Disordered" evidence="1">
    <location>
        <begin position="147"/>
        <end position="203"/>
    </location>
</feature>
<comment type="caution">
    <text evidence="2">The sequence shown here is derived from an EMBL/GenBank/DDBJ whole genome shotgun (WGS) entry which is preliminary data.</text>
</comment>
<proteinExistence type="predicted"/>
<evidence type="ECO:0000256" key="1">
    <source>
        <dbReference type="SAM" id="MobiDB-lite"/>
    </source>
</evidence>
<evidence type="ECO:0000313" key="2">
    <source>
        <dbReference type="EMBL" id="KAK9757442.1"/>
    </source>
</evidence>
<feature type="compositionally biased region" description="Polar residues" evidence="1">
    <location>
        <begin position="183"/>
        <end position="203"/>
    </location>
</feature>
<dbReference type="InterPro" id="IPR029005">
    <property type="entry name" value="LIM-bd/SEUSS"/>
</dbReference>
<keyword evidence="3" id="KW-1185">Reference proteome</keyword>
<evidence type="ECO:0000313" key="3">
    <source>
        <dbReference type="Proteomes" id="UP001443914"/>
    </source>
</evidence>
<accession>A0AAW1NFY6</accession>
<dbReference type="AlphaFoldDB" id="A0AAW1NFY6"/>
<feature type="compositionally biased region" description="Polar residues" evidence="1">
    <location>
        <begin position="147"/>
        <end position="161"/>
    </location>
</feature>
<feature type="compositionally biased region" description="Low complexity" evidence="1">
    <location>
        <begin position="165"/>
        <end position="180"/>
    </location>
</feature>
<feature type="region of interest" description="Disordered" evidence="1">
    <location>
        <begin position="61"/>
        <end position="107"/>
    </location>
</feature>
<organism evidence="2 3">
    <name type="scientific">Saponaria officinalis</name>
    <name type="common">Common soapwort</name>
    <name type="synonym">Lychnis saponaria</name>
    <dbReference type="NCBI Taxonomy" id="3572"/>
    <lineage>
        <taxon>Eukaryota</taxon>
        <taxon>Viridiplantae</taxon>
        <taxon>Streptophyta</taxon>
        <taxon>Embryophyta</taxon>
        <taxon>Tracheophyta</taxon>
        <taxon>Spermatophyta</taxon>
        <taxon>Magnoliopsida</taxon>
        <taxon>eudicotyledons</taxon>
        <taxon>Gunneridae</taxon>
        <taxon>Pentapetalae</taxon>
        <taxon>Caryophyllales</taxon>
        <taxon>Caryophyllaceae</taxon>
        <taxon>Caryophylleae</taxon>
        <taxon>Saponaria</taxon>
    </lineage>
</organism>
<dbReference type="Proteomes" id="UP001443914">
    <property type="component" value="Unassembled WGS sequence"/>
</dbReference>
<dbReference type="PANTHER" id="PTHR10378">
    <property type="entry name" value="LIM DOMAIN-BINDING PROTEIN"/>
    <property type="match status" value="1"/>
</dbReference>
<feature type="compositionally biased region" description="Low complexity" evidence="1">
    <location>
        <begin position="68"/>
        <end position="102"/>
    </location>
</feature>
<sequence length="234" mass="25268">MFVASTRRLAKMPLVNDLCYTKRYVRCLQISEVVNSMTDLIDYSRSTGEGPMESLAKFPRRTSTLSTQQGQNQHADEQQQQQSQQPLQQAIAQNSNNNNNNNDQGSSRVGQIQVALTNGVSGINNSFNGSSSTSHSTIAVLLHQNSMNSRQQNPMSNSNSPYGAGSSVQMPSPGSSSSMPLAQPNTPLGTQAGPTTNHVNSANSPSISNMQVCNSQPCLVMMILKAPFKSLFKK</sequence>